<organism evidence="1 2">
    <name type="scientific">Pseudomonas rhizosphaerae</name>
    <dbReference type="NCBI Taxonomy" id="216142"/>
    <lineage>
        <taxon>Bacteria</taxon>
        <taxon>Pseudomonadati</taxon>
        <taxon>Pseudomonadota</taxon>
        <taxon>Gammaproteobacteria</taxon>
        <taxon>Pseudomonadales</taxon>
        <taxon>Pseudomonadaceae</taxon>
        <taxon>Pseudomonas</taxon>
    </lineage>
</organism>
<sequence length="223" mass="25045">MEVSQAEALAELLSNSHAANFKAVNSQSDLKKYGVFKATRVKAQRGALSFFDSNVHQLRIKIKTFMISPQANQSTPYMIVDIDSKCGWLKLMRFVGNNHGELNTETICVLVSGDEKVTNSFGFRYEHPERFDGNKHGFFHVQPIIIDSSAAELPGRAAWLPDNFPTFYMFASCAFELALFSVHSLAGWEPLQTLQQKSRDENGVLKHLIRVGANSRLPYPFTV</sequence>
<dbReference type="Proteomes" id="UP000029499">
    <property type="component" value="Chromosome"/>
</dbReference>
<gene>
    <name evidence="1" type="ORF">LT40_16080</name>
</gene>
<accession>A0A089YZ93</accession>
<dbReference type="STRING" id="216142.LT40_16080"/>
<dbReference type="RefSeq" id="WP_043191941.1">
    <property type="nucleotide sequence ID" value="NZ_CP009533.1"/>
</dbReference>
<evidence type="ECO:0000313" key="2">
    <source>
        <dbReference type="Proteomes" id="UP000029499"/>
    </source>
</evidence>
<dbReference type="EMBL" id="CP009533">
    <property type="protein sequence ID" value="AIS18815.1"/>
    <property type="molecule type" value="Genomic_DNA"/>
</dbReference>
<evidence type="ECO:0000313" key="1">
    <source>
        <dbReference type="EMBL" id="AIS18815.1"/>
    </source>
</evidence>
<proteinExistence type="predicted"/>
<protein>
    <submittedName>
        <fullName evidence="1">Uncharacterized protein</fullName>
    </submittedName>
</protein>
<keyword evidence="2" id="KW-1185">Reference proteome</keyword>
<name>A0A089YZ93_9PSED</name>
<dbReference type="AlphaFoldDB" id="A0A089YZ93"/>
<reference evidence="1 2" key="1">
    <citation type="journal article" date="2015" name="J. Biotechnol.">
        <title>Complete genome sequence of Pseudomonas rhizosphaerae IH5T (=DSM 16299T), a phosphate-solubilizing rhizobacterium for bacterial biofertilizer.</title>
        <authorList>
            <person name="Kwak Y."/>
            <person name="Jung B.K."/>
            <person name="Shin J.H."/>
        </authorList>
    </citation>
    <scope>NUCLEOTIDE SEQUENCE [LARGE SCALE GENOMIC DNA]</scope>
    <source>
        <strain evidence="1">DSM 16299</strain>
    </source>
</reference>
<dbReference type="HOGENOM" id="CLU_1239292_0_0_6"/>
<dbReference type="KEGG" id="prh:LT40_16080"/>
<dbReference type="OrthoDB" id="7041699at2"/>